<keyword evidence="9" id="KW-1185">Reference proteome</keyword>
<dbReference type="FunFam" id="3.40.50.720:FF:000003">
    <property type="entry name" value="S-(hydroxymethyl)glutathione dehydrogenase"/>
    <property type="match status" value="1"/>
</dbReference>
<accession>A0A1I4F324</accession>
<dbReference type="SMART" id="SM00829">
    <property type="entry name" value="PKS_ER"/>
    <property type="match status" value="1"/>
</dbReference>
<evidence type="ECO:0000259" key="7">
    <source>
        <dbReference type="SMART" id="SM00829"/>
    </source>
</evidence>
<keyword evidence="4" id="KW-0862">Zinc</keyword>
<dbReference type="AlphaFoldDB" id="A0A1I4F324"/>
<dbReference type="GO" id="GO:0008270">
    <property type="term" value="F:zinc ion binding"/>
    <property type="evidence" value="ECO:0007669"/>
    <property type="project" value="TreeGrafter"/>
</dbReference>
<dbReference type="InterPro" id="IPR013154">
    <property type="entry name" value="ADH-like_N"/>
</dbReference>
<evidence type="ECO:0000313" key="8">
    <source>
        <dbReference type="EMBL" id="SFL11166.1"/>
    </source>
</evidence>
<dbReference type="InterPro" id="IPR011032">
    <property type="entry name" value="GroES-like_sf"/>
</dbReference>
<dbReference type="GeneID" id="96303567"/>
<feature type="transmembrane region" description="Helical" evidence="6">
    <location>
        <begin position="168"/>
        <end position="188"/>
    </location>
</feature>
<dbReference type="InterPro" id="IPR036291">
    <property type="entry name" value="NAD(P)-bd_dom_sf"/>
</dbReference>
<evidence type="ECO:0000313" key="9">
    <source>
        <dbReference type="Proteomes" id="UP000199111"/>
    </source>
</evidence>
<feature type="transmembrane region" description="Helical" evidence="6">
    <location>
        <begin position="200"/>
        <end position="229"/>
    </location>
</feature>
<keyword evidence="6" id="KW-0812">Transmembrane</keyword>
<comment type="cofactor">
    <cofactor evidence="1">
        <name>Zn(2+)</name>
        <dbReference type="ChEBI" id="CHEBI:29105"/>
    </cofactor>
</comment>
<dbReference type="Pfam" id="PF08240">
    <property type="entry name" value="ADH_N"/>
    <property type="match status" value="1"/>
</dbReference>
<dbReference type="EMBL" id="FOQY01000055">
    <property type="protein sequence ID" value="SFL11166.1"/>
    <property type="molecule type" value="Genomic_DNA"/>
</dbReference>
<dbReference type="RefSeq" id="WP_093892066.1">
    <property type="nucleotide sequence ID" value="NZ_FOQY01000055.1"/>
</dbReference>
<evidence type="ECO:0000256" key="4">
    <source>
        <dbReference type="ARBA" id="ARBA00022833"/>
    </source>
</evidence>
<feature type="domain" description="Enoyl reductase (ER)" evidence="7">
    <location>
        <begin position="20"/>
        <end position="374"/>
    </location>
</feature>
<dbReference type="Gene3D" id="3.90.180.10">
    <property type="entry name" value="Medium-chain alcohol dehydrogenases, catalytic domain"/>
    <property type="match status" value="1"/>
</dbReference>
<dbReference type="GO" id="GO:0005829">
    <property type="term" value="C:cytosol"/>
    <property type="evidence" value="ECO:0007669"/>
    <property type="project" value="TreeGrafter"/>
</dbReference>
<dbReference type="InterPro" id="IPR020843">
    <property type="entry name" value="ER"/>
</dbReference>
<dbReference type="SUPFAM" id="SSF50129">
    <property type="entry name" value="GroES-like"/>
    <property type="match status" value="2"/>
</dbReference>
<name>A0A1I4F324_9ACTN</name>
<dbReference type="SUPFAM" id="SSF51735">
    <property type="entry name" value="NAD(P)-binding Rossmann-fold domains"/>
    <property type="match status" value="1"/>
</dbReference>
<evidence type="ECO:0000256" key="3">
    <source>
        <dbReference type="ARBA" id="ARBA00022723"/>
    </source>
</evidence>
<keyword evidence="5" id="KW-0520">NAD</keyword>
<dbReference type="PANTHER" id="PTHR43880">
    <property type="entry name" value="ALCOHOL DEHYDROGENASE"/>
    <property type="match status" value="1"/>
</dbReference>
<evidence type="ECO:0000256" key="2">
    <source>
        <dbReference type="ARBA" id="ARBA00008072"/>
    </source>
</evidence>
<dbReference type="PANTHER" id="PTHR43880:SF12">
    <property type="entry name" value="ALCOHOL DEHYDROGENASE CLASS-3"/>
    <property type="match status" value="1"/>
</dbReference>
<evidence type="ECO:0000256" key="5">
    <source>
        <dbReference type="ARBA" id="ARBA00023027"/>
    </source>
</evidence>
<organism evidence="8 9">
    <name type="scientific">Streptosporangium canum</name>
    <dbReference type="NCBI Taxonomy" id="324952"/>
    <lineage>
        <taxon>Bacteria</taxon>
        <taxon>Bacillati</taxon>
        <taxon>Actinomycetota</taxon>
        <taxon>Actinomycetes</taxon>
        <taxon>Streptosporangiales</taxon>
        <taxon>Streptosporangiaceae</taxon>
        <taxon>Streptosporangium</taxon>
    </lineage>
</organism>
<gene>
    <name evidence="8" type="ORF">SAMN05216275_15514</name>
</gene>
<dbReference type="Gene3D" id="3.40.50.720">
    <property type="entry name" value="NAD(P)-binding Rossmann-like Domain"/>
    <property type="match status" value="1"/>
</dbReference>
<keyword evidence="6" id="KW-0472">Membrane</keyword>
<proteinExistence type="inferred from homology"/>
<dbReference type="Pfam" id="PF00107">
    <property type="entry name" value="ADH_zinc_N"/>
    <property type="match status" value="1"/>
</dbReference>
<evidence type="ECO:0000256" key="6">
    <source>
        <dbReference type="SAM" id="Phobius"/>
    </source>
</evidence>
<evidence type="ECO:0000256" key="1">
    <source>
        <dbReference type="ARBA" id="ARBA00001947"/>
    </source>
</evidence>
<sequence length="375" mass="38060">MSTATRAAVLVESGRPAPYASSRPLEVMSLRLDPPGPGELLVRVGAAGLCHSDLSVIDGSRPRPLPMALGHEAAGEVVATGGGTEFAPGDHVVLAFVPACGHCPHCAGGRPALCEPGAEANGNGTLLGGGLRLTGADGGRPRHHLGVSAFSEHIVVSARSAVRVDPRLPFEIAALFGCAVLTGAGAAFHSARVAPGDSVAVFGLGGVGLAALIAAKAAGAATLIAVDVVGSKRALARELGATHAVAGGPDAVEAVREITRGGAEKVIDTTGVVAVLRQAYLATGRGGTTVTVGLPDPSRELALPALSLVAEERTLKGSYLGSCVPRRDVPRFVSMYRSGILPVDALLSHRLSLEEVNEGFDRLHTGEAVRQVIVF</sequence>
<protein>
    <submittedName>
        <fullName evidence="8">Alcohol dehydrogenase</fullName>
    </submittedName>
</protein>
<comment type="similarity">
    <text evidence="2">Belongs to the zinc-containing alcohol dehydrogenase family.</text>
</comment>
<reference evidence="9" key="1">
    <citation type="submission" date="2016-10" db="EMBL/GenBank/DDBJ databases">
        <authorList>
            <person name="Varghese N."/>
            <person name="Submissions S."/>
        </authorList>
    </citation>
    <scope>NUCLEOTIDE SEQUENCE [LARGE SCALE GENOMIC DNA]</scope>
    <source>
        <strain evidence="9">CGMCC 4.2126</strain>
    </source>
</reference>
<keyword evidence="3" id="KW-0479">Metal-binding</keyword>
<dbReference type="GO" id="GO:0051903">
    <property type="term" value="F:S-(hydroxymethyl)glutathione dehydrogenase [NAD(P)+] activity"/>
    <property type="evidence" value="ECO:0007669"/>
    <property type="project" value="TreeGrafter"/>
</dbReference>
<dbReference type="GO" id="GO:0046294">
    <property type="term" value="P:formaldehyde catabolic process"/>
    <property type="evidence" value="ECO:0007669"/>
    <property type="project" value="TreeGrafter"/>
</dbReference>
<keyword evidence="6" id="KW-1133">Transmembrane helix</keyword>
<dbReference type="Proteomes" id="UP000199111">
    <property type="component" value="Unassembled WGS sequence"/>
</dbReference>
<dbReference type="InterPro" id="IPR013149">
    <property type="entry name" value="ADH-like_C"/>
</dbReference>